<accession>A0A4C1T1R3</accession>
<reference evidence="1 2" key="1">
    <citation type="journal article" date="2019" name="Commun. Biol.">
        <title>The bagworm genome reveals a unique fibroin gene that provides high tensile strength.</title>
        <authorList>
            <person name="Kono N."/>
            <person name="Nakamura H."/>
            <person name="Ohtoshi R."/>
            <person name="Tomita M."/>
            <person name="Numata K."/>
            <person name="Arakawa K."/>
        </authorList>
    </citation>
    <scope>NUCLEOTIDE SEQUENCE [LARGE SCALE GENOMIC DNA]</scope>
</reference>
<sequence>MYRYILRYDLRLPKRMRKPPPGKALRCISAEEHARARNDDWGQAILERLEQVKCYPPKLLRLRVRTGVRPSKPAEQLRHGRVSMCTIKLPTRSHERLGQVAACSKVLQRQNAPPHQILSRQ</sequence>
<protein>
    <submittedName>
        <fullName evidence="1">Uncharacterized protein</fullName>
    </submittedName>
</protein>
<dbReference type="Proteomes" id="UP000299102">
    <property type="component" value="Unassembled WGS sequence"/>
</dbReference>
<organism evidence="1 2">
    <name type="scientific">Eumeta variegata</name>
    <name type="common">Bagworm moth</name>
    <name type="synonym">Eumeta japonica</name>
    <dbReference type="NCBI Taxonomy" id="151549"/>
    <lineage>
        <taxon>Eukaryota</taxon>
        <taxon>Metazoa</taxon>
        <taxon>Ecdysozoa</taxon>
        <taxon>Arthropoda</taxon>
        <taxon>Hexapoda</taxon>
        <taxon>Insecta</taxon>
        <taxon>Pterygota</taxon>
        <taxon>Neoptera</taxon>
        <taxon>Endopterygota</taxon>
        <taxon>Lepidoptera</taxon>
        <taxon>Glossata</taxon>
        <taxon>Ditrysia</taxon>
        <taxon>Tineoidea</taxon>
        <taxon>Psychidae</taxon>
        <taxon>Oiketicinae</taxon>
        <taxon>Eumeta</taxon>
    </lineage>
</organism>
<evidence type="ECO:0000313" key="1">
    <source>
        <dbReference type="EMBL" id="GBP07398.1"/>
    </source>
</evidence>
<comment type="caution">
    <text evidence="1">The sequence shown here is derived from an EMBL/GenBank/DDBJ whole genome shotgun (WGS) entry which is preliminary data.</text>
</comment>
<evidence type="ECO:0000313" key="2">
    <source>
        <dbReference type="Proteomes" id="UP000299102"/>
    </source>
</evidence>
<proteinExistence type="predicted"/>
<name>A0A4C1T1R3_EUMVA</name>
<keyword evidence="2" id="KW-1185">Reference proteome</keyword>
<dbReference type="EMBL" id="BGZK01004176">
    <property type="protein sequence ID" value="GBP07398.1"/>
    <property type="molecule type" value="Genomic_DNA"/>
</dbReference>
<dbReference type="AlphaFoldDB" id="A0A4C1T1R3"/>
<gene>
    <name evidence="1" type="ORF">EVAR_70229_1</name>
</gene>